<evidence type="ECO:0000256" key="5">
    <source>
        <dbReference type="SAM" id="MobiDB-lite"/>
    </source>
</evidence>
<dbReference type="InterPro" id="IPR050575">
    <property type="entry name" value="BMC_shell"/>
</dbReference>
<evidence type="ECO:0000256" key="4">
    <source>
        <dbReference type="PROSITE-ProRule" id="PRU01278"/>
    </source>
</evidence>
<name>A0A4Q7E5M8_9CYAN</name>
<evidence type="ECO:0000313" key="7">
    <source>
        <dbReference type="EMBL" id="RZM77155.1"/>
    </source>
</evidence>
<comment type="subcellular location">
    <subcellularLocation>
        <location evidence="2">Carboxysome</location>
    </subcellularLocation>
</comment>
<dbReference type="InterPro" id="IPR044872">
    <property type="entry name" value="CcmK/CsoS1_BMC"/>
</dbReference>
<proteinExistence type="inferred from homology"/>
<dbReference type="OrthoDB" id="5296101at2"/>
<dbReference type="Proteomes" id="UP000292459">
    <property type="component" value="Unassembled WGS sequence"/>
</dbReference>
<keyword evidence="3" id="KW-1283">Bacterial microcompartment</keyword>
<dbReference type="PANTHER" id="PTHR33941:SF11">
    <property type="entry name" value="BACTERIAL MICROCOMPARTMENT SHELL PROTEIN PDUJ"/>
    <property type="match status" value="1"/>
</dbReference>
<evidence type="ECO:0000256" key="1">
    <source>
        <dbReference type="ARBA" id="ARBA00023300"/>
    </source>
</evidence>
<comment type="similarity">
    <text evidence="4">Belongs to the bacterial microcompartments protein family.</text>
</comment>
<dbReference type="CDD" id="cd07057">
    <property type="entry name" value="BMC_CcmK"/>
    <property type="match status" value="2"/>
</dbReference>
<reference evidence="7 8" key="1">
    <citation type="submission" date="2018-11" db="EMBL/GenBank/DDBJ databases">
        <title>Whole genome sequencing of an environmental sample.</title>
        <authorList>
            <person name="Sarangi A.N."/>
            <person name="Singh D."/>
            <person name="Tripathy S."/>
        </authorList>
    </citation>
    <scope>NUCLEOTIDE SEQUENCE [LARGE SCALE GENOMIC DNA]</scope>
    <source>
        <strain evidence="7 8">Lakshadweep</strain>
    </source>
</reference>
<organism evidence="7 8">
    <name type="scientific">Leptolyngbya iicbica LK</name>
    <dbReference type="NCBI Taxonomy" id="2294035"/>
    <lineage>
        <taxon>Bacteria</taxon>
        <taxon>Bacillati</taxon>
        <taxon>Cyanobacteriota</taxon>
        <taxon>Cyanophyceae</taxon>
        <taxon>Leptolyngbyales</taxon>
        <taxon>Leptolyngbyaceae</taxon>
        <taxon>Leptolyngbya group</taxon>
        <taxon>Leptolyngbya</taxon>
        <taxon>Leptolyngbya iicbica</taxon>
    </lineage>
</organism>
<dbReference type="EMBL" id="QVFV01000004">
    <property type="protein sequence ID" value="RZM77155.1"/>
    <property type="molecule type" value="Genomic_DNA"/>
</dbReference>
<sequence>MVATNSKQLALAKPSPHAQRWASKLKGAALGMVSTHSFPAVVGTADAMLKSSDVMLIGYEKTGAGHCTAVVRGGVADVRMAVEAGTATAKQFGQFISSSLIPRPLPNLEAVLPICMRLDELDRIGKGRVGSGALGLLETRGFPAMVGAADAMTKAAEVQVVAHQSIGDGLCTVIIRGSLSNVAIAVEAGMHEAERIGELHAVMVIPRPLDDLEQSLPQADAVETQQPVRLPLKLEEKEKELVELPEAAAAEVAQEMAVPEPTKTADPQPAPLKVVPQPPPLQEGELD</sequence>
<dbReference type="Gene3D" id="3.30.70.1710">
    <property type="match status" value="2"/>
</dbReference>
<comment type="caution">
    <text evidence="7">The sequence shown here is derived from an EMBL/GenBank/DDBJ whole genome shotgun (WGS) entry which is preliminary data.</text>
</comment>
<feature type="region of interest" description="Disordered" evidence="5">
    <location>
        <begin position="252"/>
        <end position="287"/>
    </location>
</feature>
<protein>
    <submittedName>
        <fullName evidence="7">BMC domain-containing protein</fullName>
    </submittedName>
</protein>
<dbReference type="Pfam" id="PF00936">
    <property type="entry name" value="BMC"/>
    <property type="match status" value="2"/>
</dbReference>
<dbReference type="SMART" id="SM00877">
    <property type="entry name" value="BMC"/>
    <property type="match status" value="2"/>
</dbReference>
<gene>
    <name evidence="7" type="ORF">DYY88_16010</name>
</gene>
<dbReference type="AlphaFoldDB" id="A0A4Q7E5M8"/>
<dbReference type="PANTHER" id="PTHR33941">
    <property type="entry name" value="PROPANEDIOL UTILIZATION PROTEIN PDUA"/>
    <property type="match status" value="1"/>
</dbReference>
<dbReference type="GO" id="GO:0031470">
    <property type="term" value="C:carboxysome"/>
    <property type="evidence" value="ECO:0007669"/>
    <property type="project" value="UniProtKB-SubCell"/>
</dbReference>
<dbReference type="InterPro" id="IPR037233">
    <property type="entry name" value="CcmK-like_sf"/>
</dbReference>
<evidence type="ECO:0000313" key="8">
    <source>
        <dbReference type="Proteomes" id="UP000292459"/>
    </source>
</evidence>
<dbReference type="PROSITE" id="PS51930">
    <property type="entry name" value="BMC_2"/>
    <property type="match status" value="2"/>
</dbReference>
<keyword evidence="8" id="KW-1185">Reference proteome</keyword>
<evidence type="ECO:0000259" key="6">
    <source>
        <dbReference type="PROSITE" id="PS51930"/>
    </source>
</evidence>
<dbReference type="SUPFAM" id="SSF143414">
    <property type="entry name" value="CcmK-like"/>
    <property type="match status" value="2"/>
</dbReference>
<accession>A0A4Q7E5M8</accession>
<dbReference type="GO" id="GO:0015977">
    <property type="term" value="P:carbon fixation"/>
    <property type="evidence" value="ECO:0007669"/>
    <property type="project" value="UniProtKB-KW"/>
</dbReference>
<feature type="domain" description="BMC" evidence="6">
    <location>
        <begin position="29"/>
        <end position="113"/>
    </location>
</feature>
<dbReference type="RefSeq" id="WP_063776172.1">
    <property type="nucleotide sequence ID" value="NZ_QVFV01000004.1"/>
</dbReference>
<evidence type="ECO:0000256" key="3">
    <source>
        <dbReference type="ARBA" id="ARBA00024446"/>
    </source>
</evidence>
<feature type="domain" description="BMC" evidence="6">
    <location>
        <begin position="133"/>
        <end position="217"/>
    </location>
</feature>
<evidence type="ECO:0000256" key="2">
    <source>
        <dbReference type="ARBA" id="ARBA00023587"/>
    </source>
</evidence>
<keyword evidence="1" id="KW-0120">Carbon dioxide fixation</keyword>
<dbReference type="InterPro" id="IPR000249">
    <property type="entry name" value="BMC_dom"/>
</dbReference>